<keyword evidence="4" id="KW-1185">Reference proteome</keyword>
<feature type="domain" description="Transposase IS204/IS1001/IS1096/IS1165 DDE" evidence="1">
    <location>
        <begin position="164"/>
        <end position="417"/>
    </location>
</feature>
<dbReference type="EMBL" id="CP041722">
    <property type="protein sequence ID" value="QEX38188.1"/>
    <property type="molecule type" value="Genomic_DNA"/>
</dbReference>
<dbReference type="NCBIfam" id="NF033550">
    <property type="entry name" value="transpos_ISL3"/>
    <property type="match status" value="1"/>
</dbReference>
<feature type="domain" description="Transposase IS204/IS1001/IS1096/IS1165 zinc-finger" evidence="2">
    <location>
        <begin position="43"/>
        <end position="92"/>
    </location>
</feature>
<evidence type="ECO:0000313" key="4">
    <source>
        <dbReference type="Proteomes" id="UP000325462"/>
    </source>
</evidence>
<name>A0ABX6BT54_STALU</name>
<dbReference type="PANTHER" id="PTHR33498">
    <property type="entry name" value="TRANSPOSASE FOR INSERTION SEQUENCE ELEMENT IS1557"/>
    <property type="match status" value="1"/>
</dbReference>
<proteinExistence type="predicted"/>
<dbReference type="PANTHER" id="PTHR33498:SF1">
    <property type="entry name" value="TRANSPOSASE FOR INSERTION SEQUENCE ELEMENT IS1557"/>
    <property type="match status" value="1"/>
</dbReference>
<gene>
    <name evidence="3" type="ORF">FO454_04315</name>
</gene>
<sequence length="438" mass="51770">MYKSTLTMLRIKDKNIIISETITEDKYKGHKSLFFYTTLTYKPSHCDNCLAKNENYSIIKNGKKFSTITLLRIMERPAYLKLKKQRFYCKNCDSYFTAKSEIVDNYCFISNTTKLAVLDKAQDYRSQKSIAKSCLVSSMTVTRIINKGASQVYHSSFNALPEHLMMDEFKSVKYVTGKMSFIYADAISHRIVDAVADRKLNSLKKHFYRYSLKLRQSVKTVTIDMYTPYMSLIKELFPKAKIILDRFHIVQSLNRALNMSRVSIMNQFRNTHRPLYNKYKAFWKLFLKLRESLEIFNYKKVRLFKEWKTEKGIIDYLLTFDSQLFNTYLYVHELRRLLKENRVEKLIDVLFSINLSEISMKLRPVIRTLRKLAPLIENTINYSNLTNGPIEGINNKIKLIKRVSFGYRNYDNLRNRIIISSRLFAPIHKKDIKQLEIA</sequence>
<organism evidence="3 4">
    <name type="scientific">Staphylococcus lugdunensis</name>
    <dbReference type="NCBI Taxonomy" id="28035"/>
    <lineage>
        <taxon>Bacteria</taxon>
        <taxon>Bacillati</taxon>
        <taxon>Bacillota</taxon>
        <taxon>Bacilli</taxon>
        <taxon>Bacillales</taxon>
        <taxon>Staphylococcaceae</taxon>
        <taxon>Staphylococcus</taxon>
    </lineage>
</organism>
<dbReference type="Pfam" id="PF14690">
    <property type="entry name" value="Zn_ribbon_ISL3"/>
    <property type="match status" value="1"/>
</dbReference>
<dbReference type="InterPro" id="IPR047951">
    <property type="entry name" value="Transpos_ISL3"/>
</dbReference>
<evidence type="ECO:0000259" key="1">
    <source>
        <dbReference type="Pfam" id="PF01610"/>
    </source>
</evidence>
<evidence type="ECO:0000313" key="3">
    <source>
        <dbReference type="EMBL" id="QEX38188.1"/>
    </source>
</evidence>
<accession>A0ABX6BT54</accession>
<dbReference type="Proteomes" id="UP000325462">
    <property type="component" value="Chromosome"/>
</dbReference>
<dbReference type="InterPro" id="IPR002560">
    <property type="entry name" value="Transposase_DDE"/>
</dbReference>
<dbReference type="Pfam" id="PF01610">
    <property type="entry name" value="DDE_Tnp_ISL3"/>
    <property type="match status" value="1"/>
</dbReference>
<dbReference type="InterPro" id="IPR029261">
    <property type="entry name" value="Transposase_Znf"/>
</dbReference>
<protein>
    <submittedName>
        <fullName evidence="3">ISL3 family transposase</fullName>
    </submittedName>
</protein>
<reference evidence="3 4" key="1">
    <citation type="submission" date="2019-07" db="EMBL/GenBank/DDBJ databases">
        <title>Comparative genome analysis of staphylococcus lugdunensis shows clonal complex-dependent diversity of the putative virulence factor, ess/type vii locus.</title>
        <authorList>
            <person name="Lebeurre J."/>
            <person name="Dahyot S."/>
            <person name="Diene S."/>
            <person name="Paulay A."/>
            <person name="Aubourg M."/>
            <person name="Argemi X."/>
            <person name="Giard J.-C."/>
            <person name="Tournier I."/>
            <person name="Francois P."/>
            <person name="Pestel-Caron M."/>
        </authorList>
    </citation>
    <scope>NUCLEOTIDE SEQUENCE [LARGE SCALE GENOMIC DNA]</scope>
    <source>
        <strain evidence="3 4">SL13</strain>
    </source>
</reference>
<evidence type="ECO:0000259" key="2">
    <source>
        <dbReference type="Pfam" id="PF14690"/>
    </source>
</evidence>
<dbReference type="RefSeq" id="WP_002479474.1">
    <property type="nucleotide sequence ID" value="NZ_CP041722.1"/>
</dbReference>